<name>A0AAW8JFQ3_9GAMM</name>
<evidence type="ECO:0000313" key="2">
    <source>
        <dbReference type="Proteomes" id="UP001243195"/>
    </source>
</evidence>
<sequence length="73" mass="7915">MMTACATSTHLSPTILANLIVPCPELLKHESGQGKEITLWIIDTVAKFNVCSALNDVKNKAFKQGFSLGIILE</sequence>
<accession>A0AAW8JFQ3</accession>
<dbReference type="GeneID" id="84208713"/>
<dbReference type="EMBL" id="JAVIDA010000006">
    <property type="protein sequence ID" value="MDQ9071063.1"/>
    <property type="molecule type" value="Genomic_DNA"/>
</dbReference>
<dbReference type="Proteomes" id="UP001243195">
    <property type="component" value="Unassembled WGS sequence"/>
</dbReference>
<dbReference type="AlphaFoldDB" id="A0AAW8JFQ3"/>
<gene>
    <name evidence="1" type="ORF">RFH51_06280</name>
</gene>
<dbReference type="RefSeq" id="WP_004859344.1">
    <property type="nucleotide sequence ID" value="NZ_BBLI01000107.1"/>
</dbReference>
<proteinExistence type="predicted"/>
<reference evidence="1" key="1">
    <citation type="submission" date="2023-08" db="EMBL/GenBank/DDBJ databases">
        <title>Emergence of clinically-relevant ST2 carbapenem-resistant Acinetobacter baumannii strains in hospital sewages in Zhejiang, East of China.</title>
        <authorList>
            <person name="Kaichao C."/>
            <person name="Zhang R."/>
        </authorList>
    </citation>
    <scope>NUCLEOTIDE SEQUENCE</scope>
    <source>
        <strain evidence="1">M-SY-60</strain>
    </source>
</reference>
<organism evidence="1 2">
    <name type="scientific">Acinetobacter gerneri</name>
    <dbReference type="NCBI Taxonomy" id="202952"/>
    <lineage>
        <taxon>Bacteria</taxon>
        <taxon>Pseudomonadati</taxon>
        <taxon>Pseudomonadota</taxon>
        <taxon>Gammaproteobacteria</taxon>
        <taxon>Moraxellales</taxon>
        <taxon>Moraxellaceae</taxon>
        <taxon>Acinetobacter</taxon>
    </lineage>
</organism>
<evidence type="ECO:0000313" key="1">
    <source>
        <dbReference type="EMBL" id="MDQ9071063.1"/>
    </source>
</evidence>
<protein>
    <submittedName>
        <fullName evidence="1">Uncharacterized protein</fullName>
    </submittedName>
</protein>
<comment type="caution">
    <text evidence="1">The sequence shown here is derived from an EMBL/GenBank/DDBJ whole genome shotgun (WGS) entry which is preliminary data.</text>
</comment>